<evidence type="ECO:0000256" key="2">
    <source>
        <dbReference type="ARBA" id="ARBA00009533"/>
    </source>
</evidence>
<dbReference type="SUPFAM" id="SSF53383">
    <property type="entry name" value="PLP-dependent transferases"/>
    <property type="match status" value="1"/>
</dbReference>
<dbReference type="Pfam" id="PF00282">
    <property type="entry name" value="Pyridoxal_deC"/>
    <property type="match status" value="1"/>
</dbReference>
<keyword evidence="5 7" id="KW-0456">Lyase</keyword>
<dbReference type="InterPro" id="IPR002129">
    <property type="entry name" value="PyrdxlP-dep_de-COase"/>
</dbReference>
<dbReference type="InterPro" id="IPR015422">
    <property type="entry name" value="PyrdxlP-dep_Trfase_small"/>
</dbReference>
<dbReference type="InterPro" id="IPR010977">
    <property type="entry name" value="Aromatic_deC"/>
</dbReference>
<dbReference type="GO" id="GO:0019752">
    <property type="term" value="P:carboxylic acid metabolic process"/>
    <property type="evidence" value="ECO:0007669"/>
    <property type="project" value="InterPro"/>
</dbReference>
<sequence>MGRLSVSDEEFRALAARTSELAADYLAHLDDVPAFPETSGERTLKLFATGLPEEGMGASAFDGLGQIVQHVRPSSPRFFGYVFGSGEPVAALGDYFASVLNQNVTAWRSGPAAVTIERAVVRGLAEAIGCRGFTGSLCGGGSSANLMGLAMARESKAPANEAGARPGTVYASREVHMSIPKAMALLGLGRSNLRLVEVDDSFRMRADKLREAVEQDKRADNRLLAVVATAGTVNTGAIDPLPEIAAVAREHRLWFHVDGAYGALAALAIPEKFTGLSEADSLSLDAHKWLYQPVDCGCLLYRDTGAAQRAFSHTGDYAKSLTQDPVEGFVFFEESMELSRRFRALKVWLSLRYHGLAAFRDSIAEDLRLAQYLVDRIRSEEQLELLASGELSAVCFRARGASDANNAEILKRVVQRGRVYLSNATICGMFALRACVVNHRTTEKDMDLVIEEVLAVAKGV</sequence>
<feature type="modified residue" description="N6-(pyridoxal phosphate)lysine" evidence="6">
    <location>
        <position position="288"/>
    </location>
</feature>
<dbReference type="PRINTS" id="PR00800">
    <property type="entry name" value="YHDCRBOXLASE"/>
</dbReference>
<dbReference type="PANTHER" id="PTHR11999:SF70">
    <property type="entry name" value="MIP05841P"/>
    <property type="match status" value="1"/>
</dbReference>
<keyword evidence="3" id="KW-0210">Decarboxylase</keyword>
<gene>
    <name evidence="8" type="ORF">HYX28_01670</name>
</gene>
<evidence type="ECO:0000256" key="7">
    <source>
        <dbReference type="RuleBase" id="RU000382"/>
    </source>
</evidence>
<dbReference type="GO" id="GO:0016831">
    <property type="term" value="F:carboxy-lyase activity"/>
    <property type="evidence" value="ECO:0007669"/>
    <property type="project" value="UniProtKB-KW"/>
</dbReference>
<proteinExistence type="inferred from homology"/>
<dbReference type="InterPro" id="IPR015421">
    <property type="entry name" value="PyrdxlP-dep_Trfase_major"/>
</dbReference>
<accession>A0A932EPY1</accession>
<dbReference type="GO" id="GO:0008483">
    <property type="term" value="F:transaminase activity"/>
    <property type="evidence" value="ECO:0007669"/>
    <property type="project" value="UniProtKB-KW"/>
</dbReference>
<keyword evidence="8" id="KW-0032">Aminotransferase</keyword>
<evidence type="ECO:0000256" key="1">
    <source>
        <dbReference type="ARBA" id="ARBA00001933"/>
    </source>
</evidence>
<protein>
    <submittedName>
        <fullName evidence="8">Aminotransferase class V-fold PLP-dependent enzyme</fullName>
    </submittedName>
</protein>
<dbReference type="GO" id="GO:0030170">
    <property type="term" value="F:pyridoxal phosphate binding"/>
    <property type="evidence" value="ECO:0007669"/>
    <property type="project" value="InterPro"/>
</dbReference>
<comment type="similarity">
    <text evidence="2 7">Belongs to the group II decarboxylase family.</text>
</comment>
<reference evidence="8" key="1">
    <citation type="submission" date="2020-07" db="EMBL/GenBank/DDBJ databases">
        <title>Huge and variable diversity of episymbiotic CPR bacteria and DPANN archaea in groundwater ecosystems.</title>
        <authorList>
            <person name="He C.Y."/>
            <person name="Keren R."/>
            <person name="Whittaker M."/>
            <person name="Farag I.F."/>
            <person name="Doudna J."/>
            <person name="Cate J.H.D."/>
            <person name="Banfield J.F."/>
        </authorList>
    </citation>
    <scope>NUCLEOTIDE SEQUENCE</scope>
    <source>
        <strain evidence="8">NC_groundwater_580_Pr5_B-0.1um_64_19</strain>
    </source>
</reference>
<evidence type="ECO:0000313" key="9">
    <source>
        <dbReference type="Proteomes" id="UP000779809"/>
    </source>
</evidence>
<dbReference type="PANTHER" id="PTHR11999">
    <property type="entry name" value="GROUP II PYRIDOXAL-5-PHOSPHATE DECARBOXYLASE"/>
    <property type="match status" value="1"/>
</dbReference>
<keyword evidence="8" id="KW-0808">Transferase</keyword>
<evidence type="ECO:0000313" key="8">
    <source>
        <dbReference type="EMBL" id="MBI2677470.1"/>
    </source>
</evidence>
<dbReference type="Gene3D" id="3.90.1150.10">
    <property type="entry name" value="Aspartate Aminotransferase, domain 1"/>
    <property type="match status" value="1"/>
</dbReference>
<comment type="cofactor">
    <cofactor evidence="1 6 7">
        <name>pyridoxal 5'-phosphate</name>
        <dbReference type="ChEBI" id="CHEBI:597326"/>
    </cofactor>
</comment>
<evidence type="ECO:0000256" key="5">
    <source>
        <dbReference type="ARBA" id="ARBA00023239"/>
    </source>
</evidence>
<evidence type="ECO:0000256" key="3">
    <source>
        <dbReference type="ARBA" id="ARBA00022793"/>
    </source>
</evidence>
<evidence type="ECO:0000256" key="6">
    <source>
        <dbReference type="PIRSR" id="PIRSR602129-50"/>
    </source>
</evidence>
<dbReference type="InterPro" id="IPR021115">
    <property type="entry name" value="Pyridoxal-P_BS"/>
</dbReference>
<name>A0A932EPY1_9BACT</name>
<dbReference type="Gene3D" id="3.40.640.10">
    <property type="entry name" value="Type I PLP-dependent aspartate aminotransferase-like (Major domain)"/>
    <property type="match status" value="1"/>
</dbReference>
<evidence type="ECO:0000256" key="4">
    <source>
        <dbReference type="ARBA" id="ARBA00022898"/>
    </source>
</evidence>
<dbReference type="GO" id="GO:0006520">
    <property type="term" value="P:amino acid metabolic process"/>
    <property type="evidence" value="ECO:0007669"/>
    <property type="project" value="InterPro"/>
</dbReference>
<dbReference type="EMBL" id="JACPNR010000004">
    <property type="protein sequence ID" value="MBI2677470.1"/>
    <property type="molecule type" value="Genomic_DNA"/>
</dbReference>
<dbReference type="Proteomes" id="UP000779809">
    <property type="component" value="Unassembled WGS sequence"/>
</dbReference>
<dbReference type="AlphaFoldDB" id="A0A932EPY1"/>
<comment type="caution">
    <text evidence="8">The sequence shown here is derived from an EMBL/GenBank/DDBJ whole genome shotgun (WGS) entry which is preliminary data.</text>
</comment>
<keyword evidence="4 6" id="KW-0663">Pyridoxal phosphate</keyword>
<dbReference type="PROSITE" id="PS00392">
    <property type="entry name" value="DDC_GAD_HDC_YDC"/>
    <property type="match status" value="1"/>
</dbReference>
<organism evidence="8 9">
    <name type="scientific">Candidatus Korobacter versatilis</name>
    <dbReference type="NCBI Taxonomy" id="658062"/>
    <lineage>
        <taxon>Bacteria</taxon>
        <taxon>Pseudomonadati</taxon>
        <taxon>Acidobacteriota</taxon>
        <taxon>Terriglobia</taxon>
        <taxon>Terriglobales</taxon>
        <taxon>Candidatus Korobacteraceae</taxon>
        <taxon>Candidatus Korobacter</taxon>
    </lineage>
</organism>
<dbReference type="InterPro" id="IPR015424">
    <property type="entry name" value="PyrdxlP-dep_Trfase"/>
</dbReference>